<name>A0ABP7VBE1_9ACTN</name>
<keyword evidence="2 7" id="KW-0032">Aminotransferase</keyword>
<dbReference type="Gene3D" id="3.90.1150.10">
    <property type="entry name" value="Aspartate Aminotransferase, domain 1"/>
    <property type="match status" value="1"/>
</dbReference>
<protein>
    <submittedName>
        <fullName evidence="7">PLP-dependent aminotransferase family protein</fullName>
    </submittedName>
</protein>
<dbReference type="InterPro" id="IPR004839">
    <property type="entry name" value="Aminotransferase_I/II_large"/>
</dbReference>
<evidence type="ECO:0000313" key="7">
    <source>
        <dbReference type="EMBL" id="GAA4063620.1"/>
    </source>
</evidence>
<dbReference type="InterPro" id="IPR015421">
    <property type="entry name" value="PyrdxlP-dep_Trfase_major"/>
</dbReference>
<dbReference type="GO" id="GO:0008483">
    <property type="term" value="F:transaminase activity"/>
    <property type="evidence" value="ECO:0007669"/>
    <property type="project" value="UniProtKB-KW"/>
</dbReference>
<evidence type="ECO:0000256" key="4">
    <source>
        <dbReference type="ARBA" id="ARBA00022898"/>
    </source>
</evidence>
<accession>A0ABP7VBE1</accession>
<keyword evidence="4" id="KW-0663">Pyridoxal phosphate</keyword>
<dbReference type="EMBL" id="BAAAZG010000006">
    <property type="protein sequence ID" value="GAA4063620.1"/>
    <property type="molecule type" value="Genomic_DNA"/>
</dbReference>
<keyword evidence="3" id="KW-0808">Transferase</keyword>
<dbReference type="CDD" id="cd00609">
    <property type="entry name" value="AAT_like"/>
    <property type="match status" value="1"/>
</dbReference>
<evidence type="ECO:0000259" key="6">
    <source>
        <dbReference type="Pfam" id="PF00155"/>
    </source>
</evidence>
<dbReference type="PANTHER" id="PTHR42790">
    <property type="entry name" value="AMINOTRANSFERASE"/>
    <property type="match status" value="1"/>
</dbReference>
<reference evidence="8" key="1">
    <citation type="journal article" date="2019" name="Int. J. Syst. Evol. Microbiol.">
        <title>The Global Catalogue of Microorganisms (GCM) 10K type strain sequencing project: providing services to taxonomists for standard genome sequencing and annotation.</title>
        <authorList>
            <consortium name="The Broad Institute Genomics Platform"/>
            <consortium name="The Broad Institute Genome Sequencing Center for Infectious Disease"/>
            <person name="Wu L."/>
            <person name="Ma J."/>
        </authorList>
    </citation>
    <scope>NUCLEOTIDE SEQUENCE [LARGE SCALE GENOMIC DNA]</scope>
    <source>
        <strain evidence="8">JCM 16702</strain>
    </source>
</reference>
<evidence type="ECO:0000256" key="1">
    <source>
        <dbReference type="ARBA" id="ARBA00001933"/>
    </source>
</evidence>
<feature type="region of interest" description="Disordered" evidence="5">
    <location>
        <begin position="1"/>
        <end position="39"/>
    </location>
</feature>
<dbReference type="InterPro" id="IPR050859">
    <property type="entry name" value="Class-I_PLP-dep_aminotransf"/>
</dbReference>
<dbReference type="PANTHER" id="PTHR42790:SF19">
    <property type="entry name" value="KYNURENINE_ALPHA-AMINOADIPATE AMINOTRANSFERASE, MITOCHONDRIAL"/>
    <property type="match status" value="1"/>
</dbReference>
<dbReference type="Pfam" id="PF00155">
    <property type="entry name" value="Aminotran_1_2"/>
    <property type="match status" value="1"/>
</dbReference>
<evidence type="ECO:0000256" key="5">
    <source>
        <dbReference type="SAM" id="MobiDB-lite"/>
    </source>
</evidence>
<evidence type="ECO:0000256" key="3">
    <source>
        <dbReference type="ARBA" id="ARBA00022679"/>
    </source>
</evidence>
<dbReference type="Gene3D" id="3.40.640.10">
    <property type="entry name" value="Type I PLP-dependent aspartate aminotransferase-like (Major domain)"/>
    <property type="match status" value="1"/>
</dbReference>
<sequence>MSGGDIDIQQAGAGTLDDTLDDRAGPRPEPAAGGAGLRKEDLHASVSSPVLDTMNFLNEITLRYPEAISFAPGRPYDGFFDNEQIFTHIRRFLDHLAAEGSTPQDVRTAVFQYGPTAGQIRDVLADSLRVDEDIDVPPESIVVTVGAQEGMLLVLRALMGGPDDVLLVSSPCYVGITGAARLLDVTLTAVEERENGISCDDVEAAILAEHARGRRPRAFYVVPDHSNPSGTTMDLKTRHALLDLAARHDFLVLEDTPYRLVSPGTPLPTLKSLDRERRVVHLGSFSKTLFPGARVGFVIADQRVVDADGRGGLLADEIAKIKSMVTVNTSSLSQAAVAGALLASDGRLSELNTDAAAYYGRAMSSVLAGLDRTIPADRRAALGVRWNRPTGGFFLRLEVPFRADNAALTRSAQDFGVIWTPMSYFYPQGGGEHAIRLSTSYLTTAEIEEGTARLARFIAAESAAAR</sequence>
<comment type="caution">
    <text evidence="7">The sequence shown here is derived from an EMBL/GenBank/DDBJ whole genome shotgun (WGS) entry which is preliminary data.</text>
</comment>
<organism evidence="7 8">
    <name type="scientific">Actinomadura miaoliensis</name>
    <dbReference type="NCBI Taxonomy" id="430685"/>
    <lineage>
        <taxon>Bacteria</taxon>
        <taxon>Bacillati</taxon>
        <taxon>Actinomycetota</taxon>
        <taxon>Actinomycetes</taxon>
        <taxon>Streptosporangiales</taxon>
        <taxon>Thermomonosporaceae</taxon>
        <taxon>Actinomadura</taxon>
    </lineage>
</organism>
<dbReference type="SUPFAM" id="SSF53383">
    <property type="entry name" value="PLP-dependent transferases"/>
    <property type="match status" value="1"/>
</dbReference>
<proteinExistence type="predicted"/>
<gene>
    <name evidence="7" type="ORF">GCM10022214_16440</name>
</gene>
<dbReference type="InterPro" id="IPR015422">
    <property type="entry name" value="PyrdxlP-dep_Trfase_small"/>
</dbReference>
<comment type="cofactor">
    <cofactor evidence="1">
        <name>pyridoxal 5'-phosphate</name>
        <dbReference type="ChEBI" id="CHEBI:597326"/>
    </cofactor>
</comment>
<evidence type="ECO:0000256" key="2">
    <source>
        <dbReference type="ARBA" id="ARBA00022576"/>
    </source>
</evidence>
<keyword evidence="8" id="KW-1185">Reference proteome</keyword>
<feature type="domain" description="Aminotransferase class I/classII large" evidence="6">
    <location>
        <begin position="110"/>
        <end position="453"/>
    </location>
</feature>
<dbReference type="Proteomes" id="UP001500683">
    <property type="component" value="Unassembled WGS sequence"/>
</dbReference>
<dbReference type="RefSeq" id="WP_344943148.1">
    <property type="nucleotide sequence ID" value="NZ_BAAAZG010000006.1"/>
</dbReference>
<evidence type="ECO:0000313" key="8">
    <source>
        <dbReference type="Proteomes" id="UP001500683"/>
    </source>
</evidence>
<dbReference type="InterPro" id="IPR015424">
    <property type="entry name" value="PyrdxlP-dep_Trfase"/>
</dbReference>